<feature type="compositionally biased region" description="Basic residues" evidence="5">
    <location>
        <begin position="1249"/>
        <end position="1269"/>
    </location>
</feature>
<dbReference type="Gene3D" id="3.40.1090.10">
    <property type="entry name" value="Cytosolic phospholipase A2 catalytic domain"/>
    <property type="match status" value="1"/>
</dbReference>
<feature type="compositionally biased region" description="Basic and acidic residues" evidence="5">
    <location>
        <begin position="462"/>
        <end position="479"/>
    </location>
</feature>
<feature type="region of interest" description="Disordered" evidence="5">
    <location>
        <begin position="93"/>
        <end position="132"/>
    </location>
</feature>
<dbReference type="Pfam" id="PF01734">
    <property type="entry name" value="Patatin"/>
    <property type="match status" value="1"/>
</dbReference>
<feature type="active site" description="Nucleophile" evidence="4">
    <location>
        <position position="643"/>
    </location>
</feature>
<dbReference type="SUPFAM" id="SSF52151">
    <property type="entry name" value="FabD/lysophospholipase-like"/>
    <property type="match status" value="1"/>
</dbReference>
<evidence type="ECO:0000259" key="6">
    <source>
        <dbReference type="PROSITE" id="PS51635"/>
    </source>
</evidence>
<dbReference type="InterPro" id="IPR016035">
    <property type="entry name" value="Acyl_Trfase/lysoPLipase"/>
</dbReference>
<dbReference type="GO" id="GO:0016020">
    <property type="term" value="C:membrane"/>
    <property type="evidence" value="ECO:0007669"/>
    <property type="project" value="TreeGrafter"/>
</dbReference>
<feature type="region of interest" description="Disordered" evidence="5">
    <location>
        <begin position="826"/>
        <end position="1008"/>
    </location>
</feature>
<feature type="active site" description="Proton acceptor" evidence="4">
    <location>
        <position position="786"/>
    </location>
</feature>
<dbReference type="GO" id="GO:0006631">
    <property type="term" value="P:fatty acid metabolic process"/>
    <property type="evidence" value="ECO:0007669"/>
    <property type="project" value="TreeGrafter"/>
</dbReference>
<feature type="compositionally biased region" description="Low complexity" evidence="5">
    <location>
        <begin position="1038"/>
        <end position="1048"/>
    </location>
</feature>
<feature type="compositionally biased region" description="Basic and acidic residues" evidence="5">
    <location>
        <begin position="274"/>
        <end position="283"/>
    </location>
</feature>
<feature type="region of interest" description="Disordered" evidence="5">
    <location>
        <begin position="197"/>
        <end position="300"/>
    </location>
</feature>
<accession>A0A0G4FG67</accession>
<dbReference type="PANTHER" id="PTHR24185">
    <property type="entry name" value="CALCIUM-INDEPENDENT PHOSPHOLIPASE A2-GAMMA"/>
    <property type="match status" value="1"/>
</dbReference>
<keyword evidence="3 4" id="KW-0443">Lipid metabolism</keyword>
<feature type="short sequence motif" description="GXSXG" evidence="4">
    <location>
        <begin position="641"/>
        <end position="645"/>
    </location>
</feature>
<dbReference type="PANTHER" id="PTHR24185:SF1">
    <property type="entry name" value="CALCIUM-INDEPENDENT PHOSPHOLIPASE A2-GAMMA"/>
    <property type="match status" value="1"/>
</dbReference>
<dbReference type="GO" id="GO:0004620">
    <property type="term" value="F:phospholipase activity"/>
    <property type="evidence" value="ECO:0007669"/>
    <property type="project" value="TreeGrafter"/>
</dbReference>
<feature type="compositionally biased region" description="Low complexity" evidence="5">
    <location>
        <begin position="899"/>
        <end position="922"/>
    </location>
</feature>
<feature type="region of interest" description="Disordered" evidence="5">
    <location>
        <begin position="499"/>
        <end position="520"/>
    </location>
</feature>
<feature type="region of interest" description="Disordered" evidence="5">
    <location>
        <begin position="1020"/>
        <end position="1052"/>
    </location>
</feature>
<feature type="compositionally biased region" description="Low complexity" evidence="5">
    <location>
        <begin position="971"/>
        <end position="996"/>
    </location>
</feature>
<protein>
    <recommendedName>
        <fullName evidence="6">PNPLA domain-containing protein</fullName>
    </recommendedName>
</protein>
<keyword evidence="1 4" id="KW-0378">Hydrolase</keyword>
<dbReference type="VEuPathDB" id="CryptoDB:Cvel_16671"/>
<feature type="compositionally biased region" description="Low complexity" evidence="5">
    <location>
        <begin position="499"/>
        <end position="509"/>
    </location>
</feature>
<dbReference type="PROSITE" id="PS51635">
    <property type="entry name" value="PNPLA"/>
    <property type="match status" value="1"/>
</dbReference>
<feature type="domain" description="PNPLA" evidence="6">
    <location>
        <begin position="604"/>
        <end position="799"/>
    </location>
</feature>
<dbReference type="InterPro" id="IPR002641">
    <property type="entry name" value="PNPLA_dom"/>
</dbReference>
<feature type="region of interest" description="Disordered" evidence="5">
    <location>
        <begin position="1233"/>
        <end position="1269"/>
    </location>
</feature>
<feature type="compositionally biased region" description="Low complexity" evidence="5">
    <location>
        <begin position="212"/>
        <end position="226"/>
    </location>
</feature>
<dbReference type="EMBL" id="CDMZ01000324">
    <property type="protein sequence ID" value="CEM11823.1"/>
    <property type="molecule type" value="Genomic_DNA"/>
</dbReference>
<feature type="compositionally biased region" description="Basic and acidic residues" evidence="5">
    <location>
        <begin position="197"/>
        <end position="206"/>
    </location>
</feature>
<feature type="compositionally biased region" description="Basic and acidic residues" evidence="5">
    <location>
        <begin position="239"/>
        <end position="248"/>
    </location>
</feature>
<evidence type="ECO:0000256" key="1">
    <source>
        <dbReference type="ARBA" id="ARBA00022801"/>
    </source>
</evidence>
<feature type="compositionally biased region" description="Polar residues" evidence="5">
    <location>
        <begin position="1233"/>
        <end position="1242"/>
    </location>
</feature>
<evidence type="ECO:0000256" key="5">
    <source>
        <dbReference type="SAM" id="MobiDB-lite"/>
    </source>
</evidence>
<gene>
    <name evidence="7" type="ORF">Cvel_16671</name>
</gene>
<feature type="compositionally biased region" description="Basic and acidic residues" evidence="5">
    <location>
        <begin position="883"/>
        <end position="896"/>
    </location>
</feature>
<feature type="compositionally biased region" description="Basic and acidic residues" evidence="5">
    <location>
        <begin position="826"/>
        <end position="850"/>
    </location>
</feature>
<feature type="compositionally biased region" description="Acidic residues" evidence="5">
    <location>
        <begin position="284"/>
        <end position="299"/>
    </location>
</feature>
<name>A0A0G4FG67_9ALVE</name>
<proteinExistence type="predicted"/>
<organism evidence="7">
    <name type="scientific">Chromera velia CCMP2878</name>
    <dbReference type="NCBI Taxonomy" id="1169474"/>
    <lineage>
        <taxon>Eukaryota</taxon>
        <taxon>Sar</taxon>
        <taxon>Alveolata</taxon>
        <taxon>Colpodellida</taxon>
        <taxon>Chromeraceae</taxon>
        <taxon>Chromera</taxon>
    </lineage>
</organism>
<feature type="region of interest" description="Disordered" evidence="5">
    <location>
        <begin position="1084"/>
        <end position="1116"/>
    </location>
</feature>
<evidence type="ECO:0000256" key="2">
    <source>
        <dbReference type="ARBA" id="ARBA00022963"/>
    </source>
</evidence>
<sequence length="1283" mass="138122">MTVPAVANVELSGPDTPTGAAGQLTAFVNSVGAAVYLHALSRGVRRGDLSLQLEALSVLHALCWQVQGAPETLLDMGVLDVLAEALRGSGKVPSAVLPRRQRGREKSRERRGGKKGPRTPPESPLSTPTVNGVRHRAACEAVQLHIQLRILQLIDALVSSVREERSVRAMQRHDDLFAVVTGLASYAEAVKQEMGRAREREAELRRRQFGGSDPDSLPSSLASNDSVLHPDFSLAPLLETREKEKGPQEETGGALRPPLLMPSGVAAAGGVRGEPGERAGSDRGEEESEGSEEDIEIEGDSQGVRARLRALPSAFFQIFTPEQGKAELAASAALNSSAASLEIPVVERDKENSDGVFGGWGVVGRVRKLWSRGEKESSGGVEGGVTPEAGKGLKETSQVVDAYLGVMNVSKFNQSALTAAQNLSTSLIVPSEGEPGSSSVEQGEGKGLLSVGEFSNATRDGLLSEREREKQPLDHVFETEEMEKGKGWGIFRRVRSAFSSSSGPSSSPSETGAAVGLDNPTGGQVHALSLSSVLSSALGEAAAGVRAGVGVDREREKDRNLLAMDGLLREREELLRLVQAEMGWALGGPSSRRGGRRKRGLRILSLDGGGTRGVLTIAMLKHLVAACGGKELHEVFDFICGTSTGAIIGMLAAMGEPIAEIERKYDSWIGRIFKKDNIVWSMSRYIRMGYYDDVNWENILREILGDDRMIDLSRKGGPQLMTLSVRLGASPPDLCVWRTYNFPPWSPKGAHFPGSFKVKCREALRATTAAPLYFSPVQLENEWFVDGSIIANNPAAVALQEVTRLYPGEPVDLLVSVGTSVPHSFREIQKRERDQLERMEEEKRKAEREAPGPAAPLNGSDSKPPLELGQQERGQGENLMKGVGEREAGTRKREETDFSLSSLNTSTVSTTTTPATLSNPSPYSLEETKPTLPPFPSKPLSGSTRSRGLEYVLPSADDFADLPGFESGPMPRRGTPASSSSSRGSPSSLFDLSTSSGNALPPTGLSGVALNPLAWRESIGDSLFQDGGGGTFFEDSSRASPSPSTSSPETLLRETQYESADGYEPVSDAQVHLALLESEATAAAAAAASSPDSPPSSMTGDETEGMEGDQVQDPQRQGTWRTLLDVLDQVVQSAVDTEYIHSMLSLWFNELLPIEKSLGGSLPLSGTEGQRGGPKRPGAVYVRFNPKMEYAPIDETDPEKLDVLKKVAHRYFTDVPEVVQELKLVADIVALDSQQQSQRSHTSGGLRQRGGKSRSRKRRSQRSNSKRRRGISSWFKGWFSQPD</sequence>
<evidence type="ECO:0000256" key="4">
    <source>
        <dbReference type="PROSITE-ProRule" id="PRU01161"/>
    </source>
</evidence>
<comment type="caution">
    <text evidence="4">Lacks conserved residue(s) required for the propagation of feature annotation.</text>
</comment>
<reference evidence="7" key="1">
    <citation type="submission" date="2014-11" db="EMBL/GenBank/DDBJ databases">
        <authorList>
            <person name="Otto D Thomas"/>
            <person name="Naeem Raeece"/>
        </authorList>
    </citation>
    <scope>NUCLEOTIDE SEQUENCE</scope>
</reference>
<evidence type="ECO:0000256" key="3">
    <source>
        <dbReference type="ARBA" id="ARBA00023098"/>
    </source>
</evidence>
<feature type="short sequence motif" description="GXGXXG" evidence="4">
    <location>
        <begin position="608"/>
        <end position="613"/>
    </location>
</feature>
<feature type="compositionally biased region" description="Low complexity" evidence="5">
    <location>
        <begin position="1084"/>
        <end position="1097"/>
    </location>
</feature>
<evidence type="ECO:0000313" key="7">
    <source>
        <dbReference type="EMBL" id="CEM11823.1"/>
    </source>
</evidence>
<dbReference type="GO" id="GO:0016042">
    <property type="term" value="P:lipid catabolic process"/>
    <property type="evidence" value="ECO:0007669"/>
    <property type="project" value="UniProtKB-UniRule"/>
</dbReference>
<feature type="region of interest" description="Disordered" evidence="5">
    <location>
        <begin position="459"/>
        <end position="479"/>
    </location>
</feature>
<keyword evidence="2 4" id="KW-0442">Lipid degradation</keyword>